<protein>
    <submittedName>
        <fullName evidence="1">Uncharacterized protein</fullName>
    </submittedName>
</protein>
<dbReference type="Proteomes" id="UP000752696">
    <property type="component" value="Unassembled WGS sequence"/>
</dbReference>
<organism evidence="1 2">
    <name type="scientific">Heterotrigona itama</name>
    <dbReference type="NCBI Taxonomy" id="395501"/>
    <lineage>
        <taxon>Eukaryota</taxon>
        <taxon>Metazoa</taxon>
        <taxon>Ecdysozoa</taxon>
        <taxon>Arthropoda</taxon>
        <taxon>Hexapoda</taxon>
        <taxon>Insecta</taxon>
        <taxon>Pterygota</taxon>
        <taxon>Neoptera</taxon>
        <taxon>Endopterygota</taxon>
        <taxon>Hymenoptera</taxon>
        <taxon>Apocrita</taxon>
        <taxon>Aculeata</taxon>
        <taxon>Apoidea</taxon>
        <taxon>Anthophila</taxon>
        <taxon>Apidae</taxon>
        <taxon>Heterotrigona</taxon>
    </lineage>
</organism>
<feature type="non-terminal residue" evidence="1">
    <location>
        <position position="1"/>
    </location>
</feature>
<accession>A0A6V7HIU7</accession>
<dbReference type="AlphaFoldDB" id="A0A6V7HIU7"/>
<name>A0A6V7HIU7_9HYME</name>
<keyword evidence="2" id="KW-1185">Reference proteome</keyword>
<proteinExistence type="predicted"/>
<gene>
    <name evidence="1" type="ORF">MHI_LOCUS912089</name>
</gene>
<feature type="non-terminal residue" evidence="1">
    <location>
        <position position="91"/>
    </location>
</feature>
<dbReference type="EMBL" id="CAJDYZ010011933">
    <property type="protein sequence ID" value="CAD1480303.1"/>
    <property type="molecule type" value="Genomic_DNA"/>
</dbReference>
<comment type="caution">
    <text evidence="1">The sequence shown here is derived from an EMBL/GenBank/DDBJ whole genome shotgun (WGS) entry which is preliminary data.</text>
</comment>
<sequence>AASSVYINNFASELCLLQVLYQCKNYQEKYLEFKICITEHVLLLNSADLNRQSEKMIVYAPQDKRGYVKILRFTMRIPNDLNGKSSFYCGR</sequence>
<evidence type="ECO:0000313" key="1">
    <source>
        <dbReference type="EMBL" id="CAD1480303.1"/>
    </source>
</evidence>
<evidence type="ECO:0000313" key="2">
    <source>
        <dbReference type="Proteomes" id="UP000752696"/>
    </source>
</evidence>
<reference evidence="1" key="1">
    <citation type="submission" date="2020-07" db="EMBL/GenBank/DDBJ databases">
        <authorList>
            <person name="Nazaruddin N."/>
        </authorList>
    </citation>
    <scope>NUCLEOTIDE SEQUENCE</scope>
</reference>